<sequence length="68" mass="6879">MEASVIKVGGMSCQGCVRNITGVLTALPGVVAAEVSLEGAEARVSFDPQLVSRSVLVGAIEDAGFDAE</sequence>
<proteinExistence type="predicted"/>
<evidence type="ECO:0000313" key="3">
    <source>
        <dbReference type="EMBL" id="MBK8890969.1"/>
    </source>
</evidence>
<evidence type="ECO:0000259" key="2">
    <source>
        <dbReference type="PROSITE" id="PS50846"/>
    </source>
</evidence>
<dbReference type="PRINTS" id="PR00942">
    <property type="entry name" value="CUATPASEI"/>
</dbReference>
<dbReference type="InterPro" id="IPR006121">
    <property type="entry name" value="HMA_dom"/>
</dbReference>
<dbReference type="SUPFAM" id="SSF55008">
    <property type="entry name" value="HMA, heavy metal-associated domain"/>
    <property type="match status" value="1"/>
</dbReference>
<dbReference type="PROSITE" id="PS01047">
    <property type="entry name" value="HMA_1"/>
    <property type="match status" value="1"/>
</dbReference>
<reference evidence="3" key="1">
    <citation type="submission" date="2020-10" db="EMBL/GenBank/DDBJ databases">
        <title>Connecting structure to function with the recovery of over 1000 high-quality activated sludge metagenome-assembled genomes encoding full-length rRNA genes using long-read sequencing.</title>
        <authorList>
            <person name="Singleton C.M."/>
            <person name="Petriglieri F."/>
            <person name="Kristensen J.M."/>
            <person name="Kirkegaard R.H."/>
            <person name="Michaelsen T.Y."/>
            <person name="Andersen M.H."/>
            <person name="Karst S.M."/>
            <person name="Dueholm M.S."/>
            <person name="Nielsen P.H."/>
            <person name="Albertsen M."/>
        </authorList>
    </citation>
    <scope>NUCLEOTIDE SEQUENCE</scope>
    <source>
        <strain evidence="3">OdNE_18-Q3-R46-58_BAT3C.305</strain>
    </source>
</reference>
<dbReference type="EMBL" id="JADKBR010000016">
    <property type="protein sequence ID" value="MBK8890969.1"/>
    <property type="molecule type" value="Genomic_DNA"/>
</dbReference>
<accession>A0A9D7LR70</accession>
<dbReference type="FunFam" id="3.30.70.100:FF:000001">
    <property type="entry name" value="ATPase copper transporting beta"/>
    <property type="match status" value="1"/>
</dbReference>
<evidence type="ECO:0000256" key="1">
    <source>
        <dbReference type="ARBA" id="ARBA00022723"/>
    </source>
</evidence>
<feature type="domain" description="HMA" evidence="2">
    <location>
        <begin position="2"/>
        <end position="68"/>
    </location>
</feature>
<dbReference type="InterPro" id="IPR036163">
    <property type="entry name" value="HMA_dom_sf"/>
</dbReference>
<comment type="caution">
    <text evidence="3">The sequence shown here is derived from an EMBL/GenBank/DDBJ whole genome shotgun (WGS) entry which is preliminary data.</text>
</comment>
<dbReference type="Pfam" id="PF00403">
    <property type="entry name" value="HMA"/>
    <property type="match status" value="1"/>
</dbReference>
<dbReference type="CDD" id="cd00371">
    <property type="entry name" value="HMA"/>
    <property type="match status" value="1"/>
</dbReference>
<dbReference type="AlphaFoldDB" id="A0A9D7LR70"/>
<name>A0A9D7LR70_9RHOO</name>
<dbReference type="PANTHER" id="PTHR46594">
    <property type="entry name" value="P-TYPE CATION-TRANSPORTING ATPASE"/>
    <property type="match status" value="1"/>
</dbReference>
<organism evidence="3 4">
    <name type="scientific">Candidatus Dechloromonas phosphorivorans</name>
    <dbReference type="NCBI Taxonomy" id="2899244"/>
    <lineage>
        <taxon>Bacteria</taxon>
        <taxon>Pseudomonadati</taxon>
        <taxon>Pseudomonadota</taxon>
        <taxon>Betaproteobacteria</taxon>
        <taxon>Rhodocyclales</taxon>
        <taxon>Azonexaceae</taxon>
        <taxon>Dechloromonas</taxon>
    </lineage>
</organism>
<protein>
    <submittedName>
        <fullName evidence="3">Heavy-metal-associated domain-containing protein</fullName>
    </submittedName>
</protein>
<dbReference type="Proteomes" id="UP000808146">
    <property type="component" value="Unassembled WGS sequence"/>
</dbReference>
<dbReference type="InterPro" id="IPR017969">
    <property type="entry name" value="Heavy-metal-associated_CS"/>
</dbReference>
<dbReference type="Gene3D" id="3.30.70.100">
    <property type="match status" value="1"/>
</dbReference>
<gene>
    <name evidence="3" type="ORF">IPN75_11620</name>
</gene>
<dbReference type="PROSITE" id="PS50846">
    <property type="entry name" value="HMA_2"/>
    <property type="match status" value="1"/>
</dbReference>
<evidence type="ECO:0000313" key="4">
    <source>
        <dbReference type="Proteomes" id="UP000808146"/>
    </source>
</evidence>
<dbReference type="PANTHER" id="PTHR46594:SF4">
    <property type="entry name" value="P-TYPE CATION-TRANSPORTING ATPASE"/>
    <property type="match status" value="1"/>
</dbReference>
<keyword evidence="1" id="KW-0479">Metal-binding</keyword>
<dbReference type="GO" id="GO:0046872">
    <property type="term" value="F:metal ion binding"/>
    <property type="evidence" value="ECO:0007669"/>
    <property type="project" value="UniProtKB-KW"/>
</dbReference>